<feature type="domain" description="Transposase IS110-like N-terminal" evidence="1">
    <location>
        <begin position="6"/>
        <end position="142"/>
    </location>
</feature>
<evidence type="ECO:0000313" key="3">
    <source>
        <dbReference type="EMBL" id="MCB5411636.1"/>
    </source>
</evidence>
<organism evidence="3 4">
    <name type="scientific">Pseudogemmobacter faecipullorum</name>
    <dbReference type="NCBI Taxonomy" id="2755041"/>
    <lineage>
        <taxon>Bacteria</taxon>
        <taxon>Pseudomonadati</taxon>
        <taxon>Pseudomonadota</taxon>
        <taxon>Alphaproteobacteria</taxon>
        <taxon>Rhodobacterales</taxon>
        <taxon>Paracoccaceae</taxon>
        <taxon>Pseudogemmobacter</taxon>
    </lineage>
</organism>
<reference evidence="3 4" key="1">
    <citation type="submission" date="2020-07" db="EMBL/GenBank/DDBJ databases">
        <title>Pseudogemmobacter sp. nov., isolated from poultry manure in Taiwan.</title>
        <authorList>
            <person name="Lin S.-Y."/>
            <person name="Tang Y.-S."/>
            <person name="Young C.-C."/>
        </authorList>
    </citation>
    <scope>NUCLEOTIDE SEQUENCE [LARGE SCALE GENOMIC DNA]</scope>
    <source>
        <strain evidence="3 4">CC-YST710</strain>
    </source>
</reference>
<evidence type="ECO:0000259" key="2">
    <source>
        <dbReference type="Pfam" id="PF02371"/>
    </source>
</evidence>
<dbReference type="Pfam" id="PF01548">
    <property type="entry name" value="DEDD_Tnp_IS110"/>
    <property type="match status" value="1"/>
</dbReference>
<accession>A0ABS8CQG7</accession>
<dbReference type="InterPro" id="IPR003346">
    <property type="entry name" value="Transposase_20"/>
</dbReference>
<dbReference type="EMBL" id="JACDXX010000018">
    <property type="protein sequence ID" value="MCB5411636.1"/>
    <property type="molecule type" value="Genomic_DNA"/>
</dbReference>
<dbReference type="InterPro" id="IPR047650">
    <property type="entry name" value="Transpos_IS110"/>
</dbReference>
<keyword evidence="4" id="KW-1185">Reference proteome</keyword>
<proteinExistence type="predicted"/>
<dbReference type="NCBIfam" id="NF033542">
    <property type="entry name" value="transpos_IS110"/>
    <property type="match status" value="1"/>
</dbReference>
<dbReference type="PANTHER" id="PTHR33055:SF3">
    <property type="entry name" value="PUTATIVE TRANSPOSASE FOR IS117-RELATED"/>
    <property type="match status" value="1"/>
</dbReference>
<dbReference type="InterPro" id="IPR002525">
    <property type="entry name" value="Transp_IS110-like_N"/>
</dbReference>
<dbReference type="Proteomes" id="UP001198571">
    <property type="component" value="Unassembled WGS sequence"/>
</dbReference>
<comment type="caution">
    <text evidence="3">The sequence shown here is derived from an EMBL/GenBank/DDBJ whole genome shotgun (WGS) entry which is preliminary data.</text>
</comment>
<protein>
    <submittedName>
        <fullName evidence="3">IS110 family transposase</fullName>
    </submittedName>
</protein>
<evidence type="ECO:0000313" key="4">
    <source>
        <dbReference type="Proteomes" id="UP001198571"/>
    </source>
</evidence>
<dbReference type="Pfam" id="PF02371">
    <property type="entry name" value="Transposase_20"/>
    <property type="match status" value="1"/>
</dbReference>
<feature type="domain" description="Transposase IS116/IS110/IS902 C-terminal" evidence="2">
    <location>
        <begin position="210"/>
        <end position="285"/>
    </location>
</feature>
<dbReference type="RefSeq" id="WP_226937098.1">
    <property type="nucleotide sequence ID" value="NZ_JACDXX010000018.1"/>
</dbReference>
<gene>
    <name evidence="3" type="ORF">H0485_16715</name>
</gene>
<dbReference type="PANTHER" id="PTHR33055">
    <property type="entry name" value="TRANSPOSASE FOR INSERTION SEQUENCE ELEMENT IS1111A"/>
    <property type="match status" value="1"/>
</dbReference>
<sequence length="342" mass="37975">MKDTIIGVDLAKRVFQVHGATRSGDVLYRKKLSREQFRSFLIGLPPCLVVFEACGSASYWAREAKSFGHQAKLIAPQYVRPFVKRQKNDAADAEAIAIAARQPEMRFVSPKSEDQQARAAVFRGRERLVRQRTELMNALRANFYEYGVVFPIGMNQTQKMASWLTEHGDDLPKIMVDECTDILALIGELSSRIAAKTKLLSTLAADSDTARRLQTMPGVGPMTALAVEAFAPNLNEFRSGRDFAAWLGLVPRQHSSGGKERLGRVSKAGQTDIRRLLIIGAMSRVIGRGARNIAAPSWLGRLMHRKPKMLAAIALANKMARQLWPMLTKNKDYQDPDALAAV</sequence>
<evidence type="ECO:0000259" key="1">
    <source>
        <dbReference type="Pfam" id="PF01548"/>
    </source>
</evidence>
<name>A0ABS8CQG7_9RHOB</name>